<evidence type="ECO:0000313" key="3">
    <source>
        <dbReference type="Proteomes" id="UP000242869"/>
    </source>
</evidence>
<dbReference type="SUPFAM" id="SSF56281">
    <property type="entry name" value="Metallo-hydrolase/oxidoreductase"/>
    <property type="match status" value="1"/>
</dbReference>
<dbReference type="Gene3D" id="3.60.15.10">
    <property type="entry name" value="Ribonuclease Z/Hydroxyacylglutathione hydrolase-like"/>
    <property type="match status" value="1"/>
</dbReference>
<reference evidence="3" key="1">
    <citation type="submission" date="2016-10" db="EMBL/GenBank/DDBJ databases">
        <authorList>
            <person name="Varghese N."/>
            <person name="Submissions S."/>
        </authorList>
    </citation>
    <scope>NUCLEOTIDE SEQUENCE [LARGE SCALE GENOMIC DNA]</scope>
    <source>
        <strain evidence="3">DSM 6150</strain>
    </source>
</reference>
<organism evidence="2 3">
    <name type="scientific">Formivibrio citricus</name>
    <dbReference type="NCBI Taxonomy" id="83765"/>
    <lineage>
        <taxon>Bacteria</taxon>
        <taxon>Pseudomonadati</taxon>
        <taxon>Pseudomonadota</taxon>
        <taxon>Betaproteobacteria</taxon>
        <taxon>Neisseriales</taxon>
        <taxon>Chitinibacteraceae</taxon>
        <taxon>Formivibrio</taxon>
    </lineage>
</organism>
<protein>
    <submittedName>
        <fullName evidence="2">Ribonuclease BN, tRNA processing enzyme</fullName>
    </submittedName>
</protein>
<dbReference type="PANTHER" id="PTHR42663:SF6">
    <property type="entry name" value="HYDROLASE C777.06C-RELATED"/>
    <property type="match status" value="1"/>
</dbReference>
<dbReference type="OrthoDB" id="9803916at2"/>
<dbReference type="Proteomes" id="UP000242869">
    <property type="component" value="Unassembled WGS sequence"/>
</dbReference>
<dbReference type="InterPro" id="IPR000396">
    <property type="entry name" value="Pdiesterase2"/>
</dbReference>
<dbReference type="CDD" id="cd07735">
    <property type="entry name" value="class_II_PDE_MBL-fold"/>
    <property type="match status" value="1"/>
</dbReference>
<sequence length="253" mass="27598">MRLRILGCSGGIGGANHTTAFLLNESVLIDAGTGLQALSLQEMLDIDHVFLTHAHFDHIACLPMLIDSVIGLRRYRPLYLHASTETLAILREHVFNWRIWPDFSLLPDESIAFLRYCPHEVGETREAAACRITALPARHTVPAVGFCLDSGNSSLVYSGDTVGCADFWDAVNAIGGLSTLIIETAFPDSEQGLAHASKHLCPATLQRELAHLERSAQILITHLKPADSDLIMQEIAAAGLPVRRLLAGETIEF</sequence>
<dbReference type="RefSeq" id="WP_091192471.1">
    <property type="nucleotide sequence ID" value="NZ_FOVE01000006.1"/>
</dbReference>
<dbReference type="InterPro" id="IPR001279">
    <property type="entry name" value="Metallo-B-lactamas"/>
</dbReference>
<dbReference type="PANTHER" id="PTHR42663">
    <property type="entry name" value="HYDROLASE C777.06C-RELATED-RELATED"/>
    <property type="match status" value="1"/>
</dbReference>
<evidence type="ECO:0000259" key="1">
    <source>
        <dbReference type="SMART" id="SM00849"/>
    </source>
</evidence>
<dbReference type="EMBL" id="FOVE01000006">
    <property type="protein sequence ID" value="SFN29035.1"/>
    <property type="molecule type" value="Genomic_DNA"/>
</dbReference>
<gene>
    <name evidence="2" type="ORF">SAMN05660284_01099</name>
</gene>
<proteinExistence type="predicted"/>
<feature type="domain" description="Metallo-beta-lactamase" evidence="1">
    <location>
        <begin position="17"/>
        <end position="222"/>
    </location>
</feature>
<dbReference type="GO" id="GO:0006198">
    <property type="term" value="P:cAMP catabolic process"/>
    <property type="evidence" value="ECO:0007669"/>
    <property type="project" value="InterPro"/>
</dbReference>
<dbReference type="GO" id="GO:0004115">
    <property type="term" value="F:3',5'-cyclic-AMP phosphodiesterase activity"/>
    <property type="evidence" value="ECO:0007669"/>
    <property type="project" value="InterPro"/>
</dbReference>
<dbReference type="AlphaFoldDB" id="A0A1I4XT45"/>
<accession>A0A1I4XT45</accession>
<dbReference type="Pfam" id="PF12706">
    <property type="entry name" value="Lactamase_B_2"/>
    <property type="match status" value="1"/>
</dbReference>
<dbReference type="InterPro" id="IPR036866">
    <property type="entry name" value="RibonucZ/Hydroxyglut_hydro"/>
</dbReference>
<dbReference type="PRINTS" id="PR00388">
    <property type="entry name" value="PDIESTERASE2"/>
</dbReference>
<dbReference type="SMART" id="SM00849">
    <property type="entry name" value="Lactamase_B"/>
    <property type="match status" value="1"/>
</dbReference>
<dbReference type="STRING" id="83765.SAMN05660284_01099"/>
<keyword evidence="3" id="KW-1185">Reference proteome</keyword>
<name>A0A1I4XT45_9NEIS</name>
<evidence type="ECO:0000313" key="2">
    <source>
        <dbReference type="EMBL" id="SFN29035.1"/>
    </source>
</evidence>